<dbReference type="InParanoid" id="A0A2N3N7H4"/>
<name>A0A2N3N7H4_9PEZI</name>
<dbReference type="SUPFAM" id="SSF48452">
    <property type="entry name" value="TPR-like"/>
    <property type="match status" value="2"/>
</dbReference>
<sequence>MEPSTYFNLGSHHVQITTTSHDAQLWFNRGLILCYAFNHEEASKCFHLAIEADPGCAIAHWGKAYVLGCNYNKPWTAFDPVDAERSISEAFAATQKALELRDGVLDFERLLIEALPFRYQAKQRQGDMDKWADDFARAMRSAYTQLPNNLEIATIFAEAMMNRTPWQLWDLRSGTAVDGADTQEIIQVLEKALNSNGGMAHPGILHMYIHAIEMSHNPERALPAANALRNLVPDAGHLNHMPSHIDMLVGDYWSAIDSNSAGIEADMKFLAKRGPLNFYSLYRCHNYHFKIYGAMFAGQYGTAATTAEQMIETLPEELLRVESPPMADWLESFVSVKQHVMVRFGRWDEIIRQQLPADQNLYSVTTAMMWYAKAIAHGVLDNLSEARACEAEFDAALARVPESRTLFNNKCVDILAVAREMVRGEIAYREERYSQAFQHLRQAVELDDNLPFDEPWGWMQPARHALGALLLEQGCVEESLVVYESDLGLNDSLPRACQHPNNIWSLKGYSECLQRLGREEEAKLVQARMATLEKKGDVAIRFSCFCRKDY</sequence>
<dbReference type="InterPro" id="IPR011990">
    <property type="entry name" value="TPR-like_helical_dom_sf"/>
</dbReference>
<dbReference type="EMBL" id="NLAX01000697">
    <property type="protein sequence ID" value="PKS08386.1"/>
    <property type="molecule type" value="Genomic_DNA"/>
</dbReference>
<dbReference type="VEuPathDB" id="FungiDB:jhhlp_005330"/>
<dbReference type="PROSITE" id="PS50005">
    <property type="entry name" value="TPR"/>
    <property type="match status" value="1"/>
</dbReference>
<feature type="repeat" description="TPR" evidence="1">
    <location>
        <begin position="23"/>
        <end position="56"/>
    </location>
</feature>
<evidence type="ECO:0000256" key="1">
    <source>
        <dbReference type="PROSITE-ProRule" id="PRU00339"/>
    </source>
</evidence>
<dbReference type="Proteomes" id="UP000233524">
    <property type="component" value="Unassembled WGS sequence"/>
</dbReference>
<reference evidence="2 3" key="1">
    <citation type="journal article" date="2017" name="G3 (Bethesda)">
        <title>First Draft Genome Sequence of the Pathogenic Fungus Lomentospora prolificans (Formerly Scedosporium prolificans).</title>
        <authorList>
            <person name="Luo R."/>
            <person name="Zimin A."/>
            <person name="Workman R."/>
            <person name="Fan Y."/>
            <person name="Pertea G."/>
            <person name="Grossman N."/>
            <person name="Wear M.P."/>
            <person name="Jia B."/>
            <person name="Miller H."/>
            <person name="Casadevall A."/>
            <person name="Timp W."/>
            <person name="Zhang S.X."/>
            <person name="Salzberg S.L."/>
        </authorList>
    </citation>
    <scope>NUCLEOTIDE SEQUENCE [LARGE SCALE GENOMIC DNA]</scope>
    <source>
        <strain evidence="2 3">JHH-5317</strain>
    </source>
</reference>
<organism evidence="2 3">
    <name type="scientific">Lomentospora prolificans</name>
    <dbReference type="NCBI Taxonomy" id="41688"/>
    <lineage>
        <taxon>Eukaryota</taxon>
        <taxon>Fungi</taxon>
        <taxon>Dikarya</taxon>
        <taxon>Ascomycota</taxon>
        <taxon>Pezizomycotina</taxon>
        <taxon>Sordariomycetes</taxon>
        <taxon>Hypocreomycetidae</taxon>
        <taxon>Microascales</taxon>
        <taxon>Microascaceae</taxon>
        <taxon>Lomentospora</taxon>
    </lineage>
</organism>
<comment type="caution">
    <text evidence="2">The sequence shown here is derived from an EMBL/GenBank/DDBJ whole genome shotgun (WGS) entry which is preliminary data.</text>
</comment>
<dbReference type="SMART" id="SM00028">
    <property type="entry name" value="TPR"/>
    <property type="match status" value="3"/>
</dbReference>
<dbReference type="PANTHER" id="PTHR45588:SF1">
    <property type="entry name" value="WW DOMAIN-CONTAINING PROTEIN"/>
    <property type="match status" value="1"/>
</dbReference>
<evidence type="ECO:0008006" key="4">
    <source>
        <dbReference type="Google" id="ProtNLM"/>
    </source>
</evidence>
<keyword evidence="3" id="KW-1185">Reference proteome</keyword>
<protein>
    <recommendedName>
        <fullName evidence="4">TPR domain protein</fullName>
    </recommendedName>
</protein>
<dbReference type="PANTHER" id="PTHR45588">
    <property type="entry name" value="TPR DOMAIN-CONTAINING PROTEIN"/>
    <property type="match status" value="1"/>
</dbReference>
<proteinExistence type="predicted"/>
<dbReference type="AlphaFoldDB" id="A0A2N3N7H4"/>
<dbReference type="Gene3D" id="1.25.40.10">
    <property type="entry name" value="Tetratricopeptide repeat domain"/>
    <property type="match status" value="2"/>
</dbReference>
<evidence type="ECO:0000313" key="3">
    <source>
        <dbReference type="Proteomes" id="UP000233524"/>
    </source>
</evidence>
<dbReference type="InterPro" id="IPR019734">
    <property type="entry name" value="TPR_rpt"/>
</dbReference>
<dbReference type="OrthoDB" id="414774at2759"/>
<evidence type="ECO:0000313" key="2">
    <source>
        <dbReference type="EMBL" id="PKS08386.1"/>
    </source>
</evidence>
<keyword evidence="1" id="KW-0802">TPR repeat</keyword>
<dbReference type="STRING" id="41688.A0A2N3N7H4"/>
<accession>A0A2N3N7H4</accession>
<gene>
    <name evidence="2" type="ORF">jhhlp_005330</name>
</gene>